<dbReference type="Gene3D" id="3.20.20.70">
    <property type="entry name" value="Aldolase class I"/>
    <property type="match status" value="1"/>
</dbReference>
<comment type="similarity">
    <text evidence="8 9">Belongs to the OMP decarboxylase family. Type 1 subfamily.</text>
</comment>
<dbReference type="UniPathway" id="UPA00070">
    <property type="reaction ID" value="UER00120"/>
</dbReference>
<name>A0A410JZL9_9BACT</name>
<dbReference type="CDD" id="cd04725">
    <property type="entry name" value="OMP_decarboxylase_like"/>
    <property type="match status" value="1"/>
</dbReference>
<comment type="pathway">
    <text evidence="2 9 12">Pyrimidine metabolism; UMP biosynthesis via de novo pathway; UMP from orotate: step 2/2.</text>
</comment>
<evidence type="ECO:0000259" key="13">
    <source>
        <dbReference type="SMART" id="SM00934"/>
    </source>
</evidence>
<dbReference type="InterPro" id="IPR001754">
    <property type="entry name" value="OMPdeCOase_dom"/>
</dbReference>
<evidence type="ECO:0000313" key="14">
    <source>
        <dbReference type="EMBL" id="QAR33583.1"/>
    </source>
</evidence>
<keyword evidence="5 9" id="KW-0665">Pyrimidine biosynthesis</keyword>
<evidence type="ECO:0000256" key="8">
    <source>
        <dbReference type="ARBA" id="ARBA00061012"/>
    </source>
</evidence>
<dbReference type="Pfam" id="PF00215">
    <property type="entry name" value="OMPdecase"/>
    <property type="match status" value="1"/>
</dbReference>
<dbReference type="GO" id="GO:0005829">
    <property type="term" value="C:cytosol"/>
    <property type="evidence" value="ECO:0007669"/>
    <property type="project" value="TreeGrafter"/>
</dbReference>
<dbReference type="EMBL" id="CP035108">
    <property type="protein sequence ID" value="QAR33583.1"/>
    <property type="molecule type" value="Genomic_DNA"/>
</dbReference>
<keyword evidence="6 9" id="KW-0456">Lyase</keyword>
<dbReference type="SUPFAM" id="SSF51366">
    <property type="entry name" value="Ribulose-phoshate binding barrel"/>
    <property type="match status" value="1"/>
</dbReference>
<evidence type="ECO:0000256" key="11">
    <source>
        <dbReference type="PIRSR" id="PIRSR614732-2"/>
    </source>
</evidence>
<dbReference type="GO" id="GO:0044205">
    <property type="term" value="P:'de novo' UMP biosynthetic process"/>
    <property type="evidence" value="ECO:0007669"/>
    <property type="project" value="UniProtKB-UniRule"/>
</dbReference>
<feature type="binding site" evidence="9 11">
    <location>
        <position position="123"/>
    </location>
    <ligand>
        <name>substrate</name>
    </ligand>
</feature>
<dbReference type="InterPro" id="IPR011060">
    <property type="entry name" value="RibuloseP-bd_barrel"/>
</dbReference>
<evidence type="ECO:0000313" key="15">
    <source>
        <dbReference type="Proteomes" id="UP000287502"/>
    </source>
</evidence>
<evidence type="ECO:0000256" key="5">
    <source>
        <dbReference type="ARBA" id="ARBA00022975"/>
    </source>
</evidence>
<comment type="catalytic activity">
    <reaction evidence="7 9 12">
        <text>orotidine 5'-phosphate + H(+) = UMP + CO2</text>
        <dbReference type="Rhea" id="RHEA:11596"/>
        <dbReference type="ChEBI" id="CHEBI:15378"/>
        <dbReference type="ChEBI" id="CHEBI:16526"/>
        <dbReference type="ChEBI" id="CHEBI:57538"/>
        <dbReference type="ChEBI" id="CHEBI:57865"/>
        <dbReference type="EC" id="4.1.1.23"/>
    </reaction>
</comment>
<dbReference type="NCBIfam" id="NF001273">
    <property type="entry name" value="PRK00230.1"/>
    <property type="match status" value="1"/>
</dbReference>
<gene>
    <name evidence="9" type="primary">pyrF</name>
    <name evidence="14" type="ORF">EP073_09270</name>
</gene>
<accession>A0A410JZL9</accession>
<dbReference type="InterPro" id="IPR014732">
    <property type="entry name" value="OMPdecase"/>
</dbReference>
<feature type="binding site" evidence="9 11">
    <location>
        <position position="32"/>
    </location>
    <ligand>
        <name>substrate</name>
    </ligand>
</feature>
<dbReference type="KEGG" id="gtl:EP073_09270"/>
<evidence type="ECO:0000256" key="4">
    <source>
        <dbReference type="ARBA" id="ARBA00022793"/>
    </source>
</evidence>
<dbReference type="HAMAP" id="MF_01200_B">
    <property type="entry name" value="OMPdecase_type1_B"/>
    <property type="match status" value="1"/>
</dbReference>
<feature type="binding site" evidence="9 11">
    <location>
        <position position="215"/>
    </location>
    <ligand>
        <name>substrate</name>
    </ligand>
</feature>
<dbReference type="AlphaFoldDB" id="A0A410JZL9"/>
<feature type="active site" description="For OMPdecase activity" evidence="10">
    <location>
        <position position="64"/>
    </location>
</feature>
<evidence type="ECO:0000256" key="2">
    <source>
        <dbReference type="ARBA" id="ARBA00004861"/>
    </source>
</evidence>
<evidence type="ECO:0000256" key="10">
    <source>
        <dbReference type="PIRSR" id="PIRSR614732-1"/>
    </source>
</evidence>
<protein>
    <recommendedName>
        <fullName evidence="9">Orotidine 5'-phosphate decarboxylase</fullName>
        <ecNumber evidence="9">4.1.1.23</ecNumber>
    </recommendedName>
    <alternativeName>
        <fullName evidence="9">OMP decarboxylase</fullName>
        <shortName evidence="9">OMPDCase</shortName>
        <shortName evidence="9">OMPdecase</shortName>
    </alternativeName>
</protein>
<feature type="binding site" evidence="9 11">
    <location>
        <position position="185"/>
    </location>
    <ligand>
        <name>substrate</name>
    </ligand>
</feature>
<proteinExistence type="inferred from homology"/>
<feature type="binding site" evidence="9 11">
    <location>
        <position position="10"/>
    </location>
    <ligand>
        <name>substrate</name>
    </ligand>
</feature>
<dbReference type="RefSeq" id="WP_128466869.1">
    <property type="nucleotide sequence ID" value="NZ_CP035108.1"/>
</dbReference>
<dbReference type="PANTHER" id="PTHR32119:SF2">
    <property type="entry name" value="OROTIDINE 5'-PHOSPHATE DECARBOXYLASE"/>
    <property type="match status" value="1"/>
</dbReference>
<evidence type="ECO:0000256" key="12">
    <source>
        <dbReference type="RuleBase" id="RU000512"/>
    </source>
</evidence>
<organism evidence="14 15">
    <name type="scientific">Geovibrio thiophilus</name>
    <dbReference type="NCBI Taxonomy" id="139438"/>
    <lineage>
        <taxon>Bacteria</taxon>
        <taxon>Pseudomonadati</taxon>
        <taxon>Deferribacterota</taxon>
        <taxon>Deferribacteres</taxon>
        <taxon>Deferribacterales</taxon>
        <taxon>Geovibrionaceae</taxon>
        <taxon>Geovibrio</taxon>
    </lineage>
</organism>
<keyword evidence="15" id="KW-1185">Reference proteome</keyword>
<dbReference type="InterPro" id="IPR018089">
    <property type="entry name" value="OMPdecase_AS"/>
</dbReference>
<feature type="active site" description="For OMPdecase activity" evidence="10">
    <location>
        <position position="59"/>
    </location>
</feature>
<sequence length="235" mass="25517">MKPEIIVALDYSDIKPVREIVKKIGSAVSWYKVGLELFVSCGHEALEFLKTENKNIFLDLKFHDIPNTVAGALSSSLKYGVDMVNVHAQGGVEMMKTAADSMREECAKKGVKAPLVIAVTLLTSLDEKYLEKYNIGFSTPADYVLHLAKAVREAGLDGVVSSAKETGVIKTALGADFITVTPGIRPLDSSADDQKRVVTPADAKKLGTDYIVVGRPITKAEDPYLAADRISEEMR</sequence>
<feature type="domain" description="Orotidine 5'-phosphate decarboxylase" evidence="13">
    <location>
        <begin position="4"/>
        <end position="230"/>
    </location>
</feature>
<dbReference type="OrthoDB" id="9806203at2"/>
<feature type="active site" description="For OMPdecase activity" evidence="10">
    <location>
        <position position="61"/>
    </location>
</feature>
<dbReference type="InterPro" id="IPR047596">
    <property type="entry name" value="OMPdecase_bac"/>
</dbReference>
<evidence type="ECO:0000256" key="3">
    <source>
        <dbReference type="ARBA" id="ARBA00011738"/>
    </source>
</evidence>
<dbReference type="InterPro" id="IPR013785">
    <property type="entry name" value="Aldolase_TIM"/>
</dbReference>
<feature type="active site" description="Proton donor" evidence="9">
    <location>
        <position position="61"/>
    </location>
</feature>
<dbReference type="Proteomes" id="UP000287502">
    <property type="component" value="Chromosome"/>
</dbReference>
<feature type="binding site" evidence="9 11">
    <location>
        <position position="194"/>
    </location>
    <ligand>
        <name>substrate</name>
    </ligand>
</feature>
<dbReference type="NCBIfam" id="TIGR01740">
    <property type="entry name" value="pyrF"/>
    <property type="match status" value="1"/>
</dbReference>
<dbReference type="FunFam" id="3.20.20.70:FF:000015">
    <property type="entry name" value="Orotidine 5'-phosphate decarboxylase"/>
    <property type="match status" value="1"/>
</dbReference>
<comment type="function">
    <text evidence="1 9">Catalyzes the decarboxylation of orotidine 5'-monophosphate (OMP) to uridine 5'-monophosphate (UMP).</text>
</comment>
<dbReference type="PANTHER" id="PTHR32119">
    <property type="entry name" value="OROTIDINE 5'-PHOSPHATE DECARBOXYLASE"/>
    <property type="match status" value="1"/>
</dbReference>
<comment type="subunit">
    <text evidence="3 9">Homodimer.</text>
</comment>
<feature type="binding site" evidence="9 11">
    <location>
        <position position="214"/>
    </location>
    <ligand>
        <name>substrate</name>
    </ligand>
</feature>
<dbReference type="GO" id="GO:0004590">
    <property type="term" value="F:orotidine-5'-phosphate decarboxylase activity"/>
    <property type="evidence" value="ECO:0007669"/>
    <property type="project" value="UniProtKB-UniRule"/>
</dbReference>
<evidence type="ECO:0000256" key="6">
    <source>
        <dbReference type="ARBA" id="ARBA00023239"/>
    </source>
</evidence>
<dbReference type="GO" id="GO:0006207">
    <property type="term" value="P:'de novo' pyrimidine nucleobase biosynthetic process"/>
    <property type="evidence" value="ECO:0007669"/>
    <property type="project" value="InterPro"/>
</dbReference>
<dbReference type="SMART" id="SM00934">
    <property type="entry name" value="OMPdecase"/>
    <property type="match status" value="1"/>
</dbReference>
<dbReference type="PROSITE" id="PS00156">
    <property type="entry name" value="OMPDECASE"/>
    <property type="match status" value="1"/>
</dbReference>
<reference evidence="14 15" key="1">
    <citation type="submission" date="2019-01" db="EMBL/GenBank/DDBJ databases">
        <title>Geovibrio thiophilus DSM 11263, complete genome.</title>
        <authorList>
            <person name="Spring S."/>
            <person name="Bunk B."/>
            <person name="Sproer C."/>
        </authorList>
    </citation>
    <scope>NUCLEOTIDE SEQUENCE [LARGE SCALE GENOMIC DNA]</scope>
    <source>
        <strain evidence="14 15">DSM 11263</strain>
    </source>
</reference>
<dbReference type="EC" id="4.1.1.23" evidence="9"/>
<evidence type="ECO:0000256" key="1">
    <source>
        <dbReference type="ARBA" id="ARBA00002356"/>
    </source>
</evidence>
<evidence type="ECO:0000256" key="7">
    <source>
        <dbReference type="ARBA" id="ARBA00049157"/>
    </source>
</evidence>
<evidence type="ECO:0000256" key="9">
    <source>
        <dbReference type="HAMAP-Rule" id="MF_01200"/>
    </source>
</evidence>
<feature type="binding site" evidence="9">
    <location>
        <begin position="59"/>
        <end position="68"/>
    </location>
    <ligand>
        <name>substrate</name>
    </ligand>
</feature>
<keyword evidence="4 9" id="KW-0210">Decarboxylase</keyword>